<keyword evidence="1" id="KW-0175">Coiled coil</keyword>
<dbReference type="AlphaFoldDB" id="A0A8H2W1N8"/>
<evidence type="ECO:0000313" key="3">
    <source>
        <dbReference type="EMBL" id="CAD6449085.1"/>
    </source>
</evidence>
<evidence type="ECO:0000256" key="1">
    <source>
        <dbReference type="SAM" id="Coils"/>
    </source>
</evidence>
<feature type="coiled-coil region" evidence="1">
    <location>
        <begin position="31"/>
        <end position="65"/>
    </location>
</feature>
<organism evidence="3 4">
    <name type="scientific">Sclerotinia trifoliorum</name>
    <dbReference type="NCBI Taxonomy" id="28548"/>
    <lineage>
        <taxon>Eukaryota</taxon>
        <taxon>Fungi</taxon>
        <taxon>Dikarya</taxon>
        <taxon>Ascomycota</taxon>
        <taxon>Pezizomycotina</taxon>
        <taxon>Leotiomycetes</taxon>
        <taxon>Helotiales</taxon>
        <taxon>Sclerotiniaceae</taxon>
        <taxon>Sclerotinia</taxon>
    </lineage>
</organism>
<proteinExistence type="predicted"/>
<feature type="region of interest" description="Disordered" evidence="2">
    <location>
        <begin position="1"/>
        <end position="24"/>
    </location>
</feature>
<name>A0A8H2W1N8_9HELO</name>
<evidence type="ECO:0000256" key="2">
    <source>
        <dbReference type="SAM" id="MobiDB-lite"/>
    </source>
</evidence>
<evidence type="ECO:0000313" key="4">
    <source>
        <dbReference type="Proteomes" id="UP000624404"/>
    </source>
</evidence>
<dbReference type="EMBL" id="CAJHIA010000033">
    <property type="protein sequence ID" value="CAD6449085.1"/>
    <property type="molecule type" value="Genomic_DNA"/>
</dbReference>
<sequence length="123" mass="14345">MDSHKHPINQSSKPIRHPTRKRLCSKDRTPMEDLTTIIEDQEANIEDLNLRLSMMEKRTKDLEDALMRLDTIDHSSRVPENEMRNQGDEGVEVVQKQQKSADFLRKKKKMYRALGLNPNTVGF</sequence>
<accession>A0A8H2W1N8</accession>
<comment type="caution">
    <text evidence="3">The sequence shown here is derived from an EMBL/GenBank/DDBJ whole genome shotgun (WGS) entry which is preliminary data.</text>
</comment>
<reference evidence="3" key="1">
    <citation type="submission" date="2020-10" db="EMBL/GenBank/DDBJ databases">
        <authorList>
            <person name="Kusch S."/>
        </authorList>
    </citation>
    <scope>NUCLEOTIDE SEQUENCE</scope>
    <source>
        <strain evidence="3">SwB9</strain>
    </source>
</reference>
<protein>
    <submittedName>
        <fullName evidence="3">4ff31dab-7752-4ba1-acbd-04d39db14f50</fullName>
    </submittedName>
</protein>
<dbReference type="Proteomes" id="UP000624404">
    <property type="component" value="Unassembled WGS sequence"/>
</dbReference>
<dbReference type="OrthoDB" id="3548212at2759"/>
<gene>
    <name evidence="3" type="ORF">SCLTRI_LOCUS8878</name>
</gene>
<feature type="compositionally biased region" description="Basic and acidic residues" evidence="2">
    <location>
        <begin position="73"/>
        <end position="87"/>
    </location>
</feature>
<feature type="compositionally biased region" description="Basic residues" evidence="2">
    <location>
        <begin position="14"/>
        <end position="23"/>
    </location>
</feature>
<feature type="region of interest" description="Disordered" evidence="2">
    <location>
        <begin position="73"/>
        <end position="95"/>
    </location>
</feature>
<keyword evidence="4" id="KW-1185">Reference proteome</keyword>